<dbReference type="Proteomes" id="UP000319908">
    <property type="component" value="Unassembled WGS sequence"/>
</dbReference>
<protein>
    <recommendedName>
        <fullName evidence="3">Lipocalin-like domain-containing protein</fullName>
    </recommendedName>
</protein>
<evidence type="ECO:0000313" key="2">
    <source>
        <dbReference type="Proteomes" id="UP000319908"/>
    </source>
</evidence>
<accession>A0A5C6BTV9</accession>
<dbReference type="EMBL" id="SJPU01000002">
    <property type="protein sequence ID" value="TWU15458.1"/>
    <property type="molecule type" value="Genomic_DNA"/>
</dbReference>
<comment type="caution">
    <text evidence="1">The sequence shown here is derived from an EMBL/GenBank/DDBJ whole genome shotgun (WGS) entry which is preliminary data.</text>
</comment>
<proteinExistence type="predicted"/>
<sequence length="166" mass="18921">MILLFTLVFLVQPVSLSEDQRVFVANLKGDWKVQNELIDGKPSEEWLKERNTKSQTSVGSILRISSYSIRFLEPQKEKQSTKIFFITDVDEAAGTIDLRMENPPYGIFRNVLRVDGDVLWLASNHEKHEQLPKQLSPGAGLVCLLLTRVTSPKEVTEEPVEEPKNR</sequence>
<reference evidence="1 2" key="1">
    <citation type="journal article" date="2020" name="Antonie Van Leeuwenhoek">
        <title>Rhodopirellula heiligendammensis sp. nov., Rhodopirellula pilleata sp. nov., and Rhodopirellula solitaria sp. nov. isolated from natural or artificial marine surfaces in Northern Germany and California, USA, and emended description of the genus Rhodopirellula.</title>
        <authorList>
            <person name="Kallscheuer N."/>
            <person name="Wiegand S."/>
            <person name="Jogler M."/>
            <person name="Boedeker C."/>
            <person name="Peeters S.H."/>
            <person name="Rast P."/>
            <person name="Heuer A."/>
            <person name="Jetten M.S.M."/>
            <person name="Rohde M."/>
            <person name="Jogler C."/>
        </authorList>
    </citation>
    <scope>NUCLEOTIDE SEQUENCE [LARGE SCALE GENOMIC DNA]</scope>
    <source>
        <strain evidence="1 2">Poly21</strain>
    </source>
</reference>
<gene>
    <name evidence="1" type="ORF">Poly21_26540</name>
</gene>
<organism evidence="1 2">
    <name type="scientific">Allorhodopirellula heiligendammensis</name>
    <dbReference type="NCBI Taxonomy" id="2714739"/>
    <lineage>
        <taxon>Bacteria</taxon>
        <taxon>Pseudomonadati</taxon>
        <taxon>Planctomycetota</taxon>
        <taxon>Planctomycetia</taxon>
        <taxon>Pirellulales</taxon>
        <taxon>Pirellulaceae</taxon>
        <taxon>Allorhodopirellula</taxon>
    </lineage>
</organism>
<name>A0A5C6BTV9_9BACT</name>
<dbReference type="RefSeq" id="WP_302118772.1">
    <property type="nucleotide sequence ID" value="NZ_SJPU01000002.1"/>
</dbReference>
<keyword evidence="2" id="KW-1185">Reference proteome</keyword>
<dbReference type="AlphaFoldDB" id="A0A5C6BTV9"/>
<evidence type="ECO:0008006" key="3">
    <source>
        <dbReference type="Google" id="ProtNLM"/>
    </source>
</evidence>
<evidence type="ECO:0000313" key="1">
    <source>
        <dbReference type="EMBL" id="TWU15458.1"/>
    </source>
</evidence>